<keyword evidence="2" id="KW-1185">Reference proteome</keyword>
<name>A0A7W7H471_9ACTN</name>
<dbReference type="AlphaFoldDB" id="A0A7W7H471"/>
<evidence type="ECO:0000313" key="2">
    <source>
        <dbReference type="Proteomes" id="UP000546162"/>
    </source>
</evidence>
<dbReference type="RefSeq" id="WP_185043865.1">
    <property type="nucleotide sequence ID" value="NZ_BAABFG010000005.1"/>
</dbReference>
<protein>
    <recommendedName>
        <fullName evidence="3">Immunity protein Imm1</fullName>
    </recommendedName>
</protein>
<organism evidence="1 2">
    <name type="scientific">Actinoplanes octamycinicus</name>
    <dbReference type="NCBI Taxonomy" id="135948"/>
    <lineage>
        <taxon>Bacteria</taxon>
        <taxon>Bacillati</taxon>
        <taxon>Actinomycetota</taxon>
        <taxon>Actinomycetes</taxon>
        <taxon>Micromonosporales</taxon>
        <taxon>Micromonosporaceae</taxon>
        <taxon>Actinoplanes</taxon>
    </lineage>
</organism>
<evidence type="ECO:0000313" key="1">
    <source>
        <dbReference type="EMBL" id="MBB4743603.1"/>
    </source>
</evidence>
<dbReference type="Pfam" id="PF14430">
    <property type="entry name" value="Imm1"/>
    <property type="match status" value="1"/>
</dbReference>
<sequence length="180" mass="19503">MVLEVVIGHEHWCGETPSAVLSLVSDLLEGLTSEETGRPMVLGAQSVRPAFAVAHLSWADRCHAGGGTEFASNQLSVAVNRATGYGALIWSVDADLFPGRGGIYDDIWVSDNPEPPAFDTRVLADPDVAEGRWHDPRSTLPLDQVRAALEEFCRTGTGDRPRSVNWVPAYTFTGWRTPTG</sequence>
<proteinExistence type="predicted"/>
<gene>
    <name evidence="1" type="ORF">BJY16_007062</name>
</gene>
<dbReference type="EMBL" id="JACHNB010000001">
    <property type="protein sequence ID" value="MBB4743603.1"/>
    <property type="molecule type" value="Genomic_DNA"/>
</dbReference>
<accession>A0A7W7H471</accession>
<evidence type="ECO:0008006" key="3">
    <source>
        <dbReference type="Google" id="ProtNLM"/>
    </source>
</evidence>
<comment type="caution">
    <text evidence="1">The sequence shown here is derived from an EMBL/GenBank/DDBJ whole genome shotgun (WGS) entry which is preliminary data.</text>
</comment>
<dbReference type="Proteomes" id="UP000546162">
    <property type="component" value="Unassembled WGS sequence"/>
</dbReference>
<dbReference type="InterPro" id="IPR025680">
    <property type="entry name" value="DddI"/>
</dbReference>
<reference evidence="1 2" key="1">
    <citation type="submission" date="2020-08" db="EMBL/GenBank/DDBJ databases">
        <title>Sequencing the genomes of 1000 actinobacteria strains.</title>
        <authorList>
            <person name="Klenk H.-P."/>
        </authorList>
    </citation>
    <scope>NUCLEOTIDE SEQUENCE [LARGE SCALE GENOMIC DNA]</scope>
    <source>
        <strain evidence="1 2">DSM 45809</strain>
    </source>
</reference>